<evidence type="ECO:0000313" key="4">
    <source>
        <dbReference type="Proteomes" id="UP000610124"/>
    </source>
</evidence>
<feature type="region of interest" description="Disordered" evidence="1">
    <location>
        <begin position="29"/>
        <end position="57"/>
    </location>
</feature>
<gene>
    <name evidence="3" type="ORF">GCM10010502_21000</name>
</gene>
<evidence type="ECO:0000259" key="2">
    <source>
        <dbReference type="Pfam" id="PF13302"/>
    </source>
</evidence>
<dbReference type="Proteomes" id="UP000610124">
    <property type="component" value="Unassembled WGS sequence"/>
</dbReference>
<dbReference type="Pfam" id="PF13302">
    <property type="entry name" value="Acetyltransf_3"/>
    <property type="match status" value="1"/>
</dbReference>
<dbReference type="InterPro" id="IPR051531">
    <property type="entry name" value="N-acetyltransferase"/>
</dbReference>
<evidence type="ECO:0000313" key="3">
    <source>
        <dbReference type="EMBL" id="GGU69598.1"/>
    </source>
</evidence>
<evidence type="ECO:0000256" key="1">
    <source>
        <dbReference type="SAM" id="MobiDB-lite"/>
    </source>
</evidence>
<dbReference type="SUPFAM" id="SSF55729">
    <property type="entry name" value="Acyl-CoA N-acyltransferases (Nat)"/>
    <property type="match status" value="1"/>
</dbReference>
<protein>
    <recommendedName>
        <fullName evidence="2">N-acetyltransferase domain-containing protein</fullName>
    </recommendedName>
</protein>
<dbReference type="PANTHER" id="PTHR43792:SF1">
    <property type="entry name" value="N-ACETYLTRANSFERASE DOMAIN-CONTAINING PROTEIN"/>
    <property type="match status" value="1"/>
</dbReference>
<dbReference type="GO" id="GO:0016747">
    <property type="term" value="F:acyltransferase activity, transferring groups other than amino-acyl groups"/>
    <property type="evidence" value="ECO:0007669"/>
    <property type="project" value="InterPro"/>
</dbReference>
<comment type="caution">
    <text evidence="3">The sequence shown here is derived from an EMBL/GenBank/DDBJ whole genome shotgun (WGS) entry which is preliminary data.</text>
</comment>
<reference evidence="3" key="1">
    <citation type="journal article" date="2014" name="Int. J. Syst. Evol. Microbiol.">
        <title>Complete genome sequence of Corynebacterium casei LMG S-19264T (=DSM 44701T), isolated from a smear-ripened cheese.</title>
        <authorList>
            <consortium name="US DOE Joint Genome Institute (JGI-PGF)"/>
            <person name="Walter F."/>
            <person name="Albersmeier A."/>
            <person name="Kalinowski J."/>
            <person name="Ruckert C."/>
        </authorList>
    </citation>
    <scope>NUCLEOTIDE SEQUENCE</scope>
    <source>
        <strain evidence="3">JCM 4434</strain>
    </source>
</reference>
<accession>A0A8H9LRH0</accession>
<dbReference type="RefSeq" id="WP_078938625.1">
    <property type="nucleotide sequence ID" value="NZ_JBIUAM010000001.1"/>
</dbReference>
<sequence>MRTAGGTKPGTDDLVTELLILHPPTTRQARRLLGGDPGPDGAVGAGPPRRRRPRRGPPYLRVCADDSDPQGTVTVGYGLVAAARGRGYAAEALRALLELARAHEAARVVGDTDLDNTASQRVMAAAGMRPAGRAAHLAYYESAWPPAPCLPGPGEGAEPEPVAVAVAGAGVPSTQAG</sequence>
<dbReference type="AlphaFoldDB" id="A0A8H9LRH0"/>
<name>A0A8H9LRH0_KITAU</name>
<reference evidence="3" key="2">
    <citation type="submission" date="2020-09" db="EMBL/GenBank/DDBJ databases">
        <authorList>
            <person name="Sun Q."/>
            <person name="Ohkuma M."/>
        </authorList>
    </citation>
    <scope>NUCLEOTIDE SEQUENCE</scope>
    <source>
        <strain evidence="3">JCM 4434</strain>
    </source>
</reference>
<dbReference type="EMBL" id="BMUB01000004">
    <property type="protein sequence ID" value="GGU69598.1"/>
    <property type="molecule type" value="Genomic_DNA"/>
</dbReference>
<dbReference type="InterPro" id="IPR000182">
    <property type="entry name" value="GNAT_dom"/>
</dbReference>
<feature type="domain" description="N-acetyltransferase" evidence="2">
    <location>
        <begin position="68"/>
        <end position="129"/>
    </location>
</feature>
<organism evidence="3 4">
    <name type="scientific">Kitasatospora aureofaciens</name>
    <name type="common">Streptomyces aureofaciens</name>
    <dbReference type="NCBI Taxonomy" id="1894"/>
    <lineage>
        <taxon>Bacteria</taxon>
        <taxon>Bacillati</taxon>
        <taxon>Actinomycetota</taxon>
        <taxon>Actinomycetes</taxon>
        <taxon>Kitasatosporales</taxon>
        <taxon>Streptomycetaceae</taxon>
        <taxon>Kitasatospora</taxon>
    </lineage>
</organism>
<proteinExistence type="predicted"/>
<dbReference type="Gene3D" id="3.40.630.30">
    <property type="match status" value="1"/>
</dbReference>
<feature type="compositionally biased region" description="Gly residues" evidence="1">
    <location>
        <begin position="35"/>
        <end position="44"/>
    </location>
</feature>
<dbReference type="PANTHER" id="PTHR43792">
    <property type="entry name" value="GNAT FAMILY, PUTATIVE (AFU_ORTHOLOGUE AFUA_3G00765)-RELATED-RELATED"/>
    <property type="match status" value="1"/>
</dbReference>
<dbReference type="InterPro" id="IPR016181">
    <property type="entry name" value="Acyl_CoA_acyltransferase"/>
</dbReference>